<dbReference type="RefSeq" id="WP_021721968.1">
    <property type="nucleotide sequence ID" value="NZ_CBLU010000005.1"/>
</dbReference>
<evidence type="ECO:0000313" key="1">
    <source>
        <dbReference type="EMBL" id="CDG03748.1"/>
    </source>
</evidence>
<dbReference type="EMBL" id="CBLU010000005">
    <property type="protein sequence ID" value="CDG03748.1"/>
    <property type="molecule type" value="Genomic_DNA"/>
</dbReference>
<comment type="caution">
    <text evidence="1">The sequence shown here is derived from an EMBL/GenBank/DDBJ whole genome shotgun (WGS) entry which is preliminary data.</text>
</comment>
<protein>
    <submittedName>
        <fullName evidence="1">Uncharacterized protein</fullName>
    </submittedName>
</protein>
<proteinExistence type="predicted"/>
<gene>
    <name evidence="1" type="ORF">O9U_11370</name>
</gene>
<reference evidence="1 2" key="1">
    <citation type="journal article" date="2013" name="Appl. Environ. Microbiol.">
        <title>The Carbohydrate Metabolism Signature of Lactococcus lactis Strain A12 Reveals Its Sourdough Ecosystem Origin.</title>
        <authorList>
            <person name="Passerini D."/>
            <person name="Coddeville M."/>
            <person name="Le Bourgeois P."/>
            <person name="Loubiere P."/>
            <person name="Ritzenthaler P."/>
            <person name="Fontagne-Faucher C."/>
            <person name="Daveran-Mingot M.L."/>
            <person name="Cocaign-Bousquet M."/>
        </authorList>
    </citation>
    <scope>NUCLEOTIDE SEQUENCE [LARGE SCALE GENOMIC DNA]</scope>
    <source>
        <strain evidence="1 2">A12</strain>
    </source>
</reference>
<accession>S6EWK0</accession>
<sequence length="155" mass="18369">MKNKIREQIWAEAEDFINPTTLTCYEWQEQIVCVGYPQLGAVGWWAIYTPQGGCLQAWSELTPSDLVTFIKSEAKERHFLQLETFEYQWIHWRQKDCLLAWAKANKVNRVGVFQTYFSIWNIRGNCLLEWGALLNDAENQAHLDSLKRWQERIEK</sequence>
<organism evidence="1 2">
    <name type="scientific">Lactococcus lactis subsp. lactis A12</name>
    <dbReference type="NCBI Taxonomy" id="1137134"/>
    <lineage>
        <taxon>Bacteria</taxon>
        <taxon>Bacillati</taxon>
        <taxon>Bacillota</taxon>
        <taxon>Bacilli</taxon>
        <taxon>Lactobacillales</taxon>
        <taxon>Streptococcaceae</taxon>
        <taxon>Lactococcus</taxon>
    </lineage>
</organism>
<dbReference type="Proteomes" id="UP000015361">
    <property type="component" value="Unassembled WGS sequence"/>
</dbReference>
<name>S6EWK0_LACLL</name>
<evidence type="ECO:0000313" key="2">
    <source>
        <dbReference type="Proteomes" id="UP000015361"/>
    </source>
</evidence>
<dbReference type="AlphaFoldDB" id="S6EWK0"/>